<dbReference type="RefSeq" id="WP_188590932.1">
    <property type="nucleotide sequence ID" value="NZ_BMFU01000001.1"/>
</dbReference>
<organism evidence="1 2">
    <name type="scientific">Paenibacillus silvae</name>
    <dbReference type="NCBI Taxonomy" id="1325358"/>
    <lineage>
        <taxon>Bacteria</taxon>
        <taxon>Bacillati</taxon>
        <taxon>Bacillota</taxon>
        <taxon>Bacilli</taxon>
        <taxon>Bacillales</taxon>
        <taxon>Paenibacillaceae</taxon>
        <taxon>Paenibacillus</taxon>
    </lineage>
</organism>
<accession>A0ABQ1YYA3</accession>
<comment type="caution">
    <text evidence="1">The sequence shown here is derived from an EMBL/GenBank/DDBJ whole genome shotgun (WGS) entry which is preliminary data.</text>
</comment>
<name>A0ABQ1YYA3_9BACL</name>
<sequence>MDVQDEIKATKGDLVHALTKGAVASIPILGNYLSETFDLLVSQPAEKRKENILVMLDERLSVLERTPIDITSLAENELFLSSVLQATQIAMRTHQKEKLVALLNSITNVATNNSLNDSKVQMFLSFIDAFNEWHLRLLLFFDDPKSSLESKNLSSDFYMGGAGTALYSYYPELNNQEEFTKQIMNELYQKGLLNSDAGVLNTMMTGSGVVASRTSRAGKEFLHFISEPDFFE</sequence>
<proteinExistence type="predicted"/>
<keyword evidence="2" id="KW-1185">Reference proteome</keyword>
<evidence type="ECO:0000313" key="2">
    <source>
        <dbReference type="Proteomes" id="UP000652153"/>
    </source>
</evidence>
<gene>
    <name evidence="1" type="ORF">GCM10008014_00670</name>
</gene>
<evidence type="ECO:0000313" key="1">
    <source>
        <dbReference type="EMBL" id="GGH41271.1"/>
    </source>
</evidence>
<reference evidence="2" key="1">
    <citation type="journal article" date="2019" name="Int. J. Syst. Evol. Microbiol.">
        <title>The Global Catalogue of Microorganisms (GCM) 10K type strain sequencing project: providing services to taxonomists for standard genome sequencing and annotation.</title>
        <authorList>
            <consortium name="The Broad Institute Genomics Platform"/>
            <consortium name="The Broad Institute Genome Sequencing Center for Infectious Disease"/>
            <person name="Wu L."/>
            <person name="Ma J."/>
        </authorList>
    </citation>
    <scope>NUCLEOTIDE SEQUENCE [LARGE SCALE GENOMIC DNA]</scope>
    <source>
        <strain evidence="2">CGMCC 1.12770</strain>
    </source>
</reference>
<dbReference type="Proteomes" id="UP000652153">
    <property type="component" value="Unassembled WGS sequence"/>
</dbReference>
<dbReference type="EMBL" id="BMFU01000001">
    <property type="protein sequence ID" value="GGH41271.1"/>
    <property type="molecule type" value="Genomic_DNA"/>
</dbReference>
<protein>
    <submittedName>
        <fullName evidence="1">Uncharacterized protein</fullName>
    </submittedName>
</protein>